<name>A0A7K0C1K0_9ACTN</name>
<proteinExistence type="predicted"/>
<dbReference type="SUPFAM" id="SSF53955">
    <property type="entry name" value="Lysozyme-like"/>
    <property type="match status" value="1"/>
</dbReference>
<keyword evidence="2" id="KW-0812">Transmembrane</keyword>
<feature type="compositionally biased region" description="Pro residues" evidence="1">
    <location>
        <begin position="26"/>
        <end position="53"/>
    </location>
</feature>
<keyword evidence="2" id="KW-1133">Transmembrane helix</keyword>
<accession>A0A7K0C1K0</accession>
<dbReference type="EMBL" id="WEGH01000003">
    <property type="protein sequence ID" value="MQY06664.1"/>
    <property type="molecule type" value="Genomic_DNA"/>
</dbReference>
<feature type="transmembrane region" description="Helical" evidence="2">
    <location>
        <begin position="61"/>
        <end position="83"/>
    </location>
</feature>
<evidence type="ECO:0000313" key="3">
    <source>
        <dbReference type="EMBL" id="MQY06664.1"/>
    </source>
</evidence>
<evidence type="ECO:0000256" key="2">
    <source>
        <dbReference type="SAM" id="Phobius"/>
    </source>
</evidence>
<gene>
    <name evidence="3" type="ORF">ACRB68_47590</name>
</gene>
<dbReference type="Gene3D" id="1.10.530.10">
    <property type="match status" value="1"/>
</dbReference>
<dbReference type="Proteomes" id="UP000487268">
    <property type="component" value="Unassembled WGS sequence"/>
</dbReference>
<comment type="caution">
    <text evidence="3">The sequence shown here is derived from an EMBL/GenBank/DDBJ whole genome shotgun (WGS) entry which is preliminary data.</text>
</comment>
<sequence>MPQSHGTRRKPTARTRGGRARGAPAPAAPRPPAPRPSRENAPPPGGGAPPKPPGGRRALRFLTHNATIAVVCIAALAGGLVALDLEDLGGGKSAPPPGAGDGMTANDMLAKLTASDMDPIAADVVARAKERAYEQHVRELAALKAKAKVDAKARAKLKAEQERERLAKSNPSAGENKQYGRKMSALKGWDRCWSSLETLWEHESGWNERAENPSSGAYGIPQALPGSKLASAGADWRTSSPTQIAWGLGYIKARYKDPCGAWSWWSAHHWY</sequence>
<protein>
    <recommendedName>
        <fullName evidence="5">Lytic transglycosylase domain-containing protein</fullName>
    </recommendedName>
</protein>
<dbReference type="RefSeq" id="WP_153536055.1">
    <property type="nucleotide sequence ID" value="NZ_WEGH01000003.1"/>
</dbReference>
<evidence type="ECO:0000256" key="1">
    <source>
        <dbReference type="SAM" id="MobiDB-lite"/>
    </source>
</evidence>
<feature type="region of interest" description="Disordered" evidence="1">
    <location>
        <begin position="159"/>
        <end position="179"/>
    </location>
</feature>
<reference evidence="3 4" key="1">
    <citation type="submission" date="2019-10" db="EMBL/GenBank/DDBJ databases">
        <title>Actinomadura rubteroloni sp. nov. and Actinomadura macrotermitis sp. nov., isolated from the gut of fungus growing-termite Macrotermes natalensis.</title>
        <authorList>
            <person name="Benndorf R."/>
            <person name="Martin K."/>
            <person name="Kuefner M."/>
            <person name="De Beer W."/>
            <person name="Kaster A.-K."/>
            <person name="Vollmers J."/>
            <person name="Poulsen M."/>
            <person name="Beemelmanns C."/>
        </authorList>
    </citation>
    <scope>NUCLEOTIDE SEQUENCE [LARGE SCALE GENOMIC DNA]</scope>
    <source>
        <strain evidence="3 4">RB68</strain>
    </source>
</reference>
<evidence type="ECO:0008006" key="5">
    <source>
        <dbReference type="Google" id="ProtNLM"/>
    </source>
</evidence>
<dbReference type="InterPro" id="IPR023346">
    <property type="entry name" value="Lysozyme-like_dom_sf"/>
</dbReference>
<keyword evidence="2" id="KW-0472">Membrane</keyword>
<feature type="region of interest" description="Disordered" evidence="1">
    <location>
        <begin position="1"/>
        <end position="58"/>
    </location>
</feature>
<keyword evidence="4" id="KW-1185">Reference proteome</keyword>
<dbReference type="AlphaFoldDB" id="A0A7K0C1K0"/>
<feature type="compositionally biased region" description="Basic residues" evidence="1">
    <location>
        <begin position="1"/>
        <end position="19"/>
    </location>
</feature>
<dbReference type="OrthoDB" id="9766277at2"/>
<organism evidence="3 4">
    <name type="scientific">Actinomadura macrotermitis</name>
    <dbReference type="NCBI Taxonomy" id="2585200"/>
    <lineage>
        <taxon>Bacteria</taxon>
        <taxon>Bacillati</taxon>
        <taxon>Actinomycetota</taxon>
        <taxon>Actinomycetes</taxon>
        <taxon>Streptosporangiales</taxon>
        <taxon>Thermomonosporaceae</taxon>
        <taxon>Actinomadura</taxon>
    </lineage>
</organism>
<evidence type="ECO:0000313" key="4">
    <source>
        <dbReference type="Proteomes" id="UP000487268"/>
    </source>
</evidence>